<accession>A0ABV9CPY1</accession>
<dbReference type="Gene3D" id="3.30.565.10">
    <property type="entry name" value="Histidine kinase-like ATPase, C-terminal domain"/>
    <property type="match status" value="1"/>
</dbReference>
<evidence type="ECO:0000256" key="7">
    <source>
        <dbReference type="ARBA" id="ARBA00022840"/>
    </source>
</evidence>
<sequence length="386" mass="41214">MRAKPPHWVDPMLPLLVGMAQVWGTLGAQRPQIHPAEIQSRIPLDPLGFALLAAGPLALVIRRAHPVLTLWSAVVVTALYVYKGYSYGPVFISPVIALFNAVLTGHRRAAYTAAGLLWLGFVGYATWLLPLPSGWVHHAAIGAALLVVLTAAEVVRARREQRAERERVGREEARRQASEERLSMAQELHDVLGHSISLIHVQASTALHLIDEHPEQARTALTTIKQASKDVLTEMRSLLGVLRDDAPRSPTADLSQLDELIERSGPHVVKRVSGTPRPLPPGVERAAYRIVQESLTNVTKHAPGARATVTLAYGPDRLTVRVADSGATVPGALSGEGGGNGIPGMRERATALGGTLTAGPAEPGFQVEALLPIPPVAGADSSEDPE</sequence>
<keyword evidence="4" id="KW-0808">Transferase</keyword>
<feature type="transmembrane region" description="Helical" evidence="10">
    <location>
        <begin position="135"/>
        <end position="155"/>
    </location>
</feature>
<evidence type="ECO:0000256" key="5">
    <source>
        <dbReference type="ARBA" id="ARBA00022741"/>
    </source>
</evidence>
<dbReference type="Gene3D" id="1.20.5.1930">
    <property type="match status" value="1"/>
</dbReference>
<comment type="catalytic activity">
    <reaction evidence="1">
        <text>ATP + protein L-histidine = ADP + protein N-phospho-L-histidine.</text>
        <dbReference type="EC" id="2.7.13.3"/>
    </reaction>
</comment>
<dbReference type="InterPro" id="IPR003594">
    <property type="entry name" value="HATPase_dom"/>
</dbReference>
<keyword evidence="10" id="KW-0812">Transmembrane</keyword>
<feature type="domain" description="Histidine kinase/HSP90-like ATPase" evidence="11">
    <location>
        <begin position="283"/>
        <end position="373"/>
    </location>
</feature>
<feature type="transmembrane region" description="Helical" evidence="10">
    <location>
        <begin position="84"/>
        <end position="103"/>
    </location>
</feature>
<evidence type="ECO:0000256" key="1">
    <source>
        <dbReference type="ARBA" id="ARBA00000085"/>
    </source>
</evidence>
<dbReference type="GO" id="GO:0016301">
    <property type="term" value="F:kinase activity"/>
    <property type="evidence" value="ECO:0007669"/>
    <property type="project" value="UniProtKB-KW"/>
</dbReference>
<dbReference type="SUPFAM" id="SSF55874">
    <property type="entry name" value="ATPase domain of HSP90 chaperone/DNA topoisomerase II/histidine kinase"/>
    <property type="match status" value="1"/>
</dbReference>
<evidence type="ECO:0000313" key="13">
    <source>
        <dbReference type="EMBL" id="MFC4534525.1"/>
    </source>
</evidence>
<dbReference type="RefSeq" id="WP_380845335.1">
    <property type="nucleotide sequence ID" value="NZ_JBHSFP010000023.1"/>
</dbReference>
<keyword evidence="10" id="KW-1133">Transmembrane helix</keyword>
<keyword evidence="5" id="KW-0547">Nucleotide-binding</keyword>
<evidence type="ECO:0000313" key="14">
    <source>
        <dbReference type="Proteomes" id="UP001596004"/>
    </source>
</evidence>
<dbReference type="InterPro" id="IPR011712">
    <property type="entry name" value="Sig_transdc_His_kin_sub3_dim/P"/>
</dbReference>
<reference evidence="14" key="1">
    <citation type="journal article" date="2019" name="Int. J. Syst. Evol. Microbiol.">
        <title>The Global Catalogue of Microorganisms (GCM) 10K type strain sequencing project: providing services to taxonomists for standard genome sequencing and annotation.</title>
        <authorList>
            <consortium name="The Broad Institute Genomics Platform"/>
            <consortium name="The Broad Institute Genome Sequencing Center for Infectious Disease"/>
            <person name="Wu L."/>
            <person name="Ma J."/>
        </authorList>
    </citation>
    <scope>NUCLEOTIDE SEQUENCE [LARGE SCALE GENOMIC DNA]</scope>
    <source>
        <strain evidence="14">CGMCC 4.7132</strain>
    </source>
</reference>
<dbReference type="InterPro" id="IPR050482">
    <property type="entry name" value="Sensor_HK_TwoCompSys"/>
</dbReference>
<dbReference type="EMBL" id="JBHSFP010000023">
    <property type="protein sequence ID" value="MFC4534525.1"/>
    <property type="molecule type" value="Genomic_DNA"/>
</dbReference>
<proteinExistence type="predicted"/>
<keyword evidence="3" id="KW-0597">Phosphoprotein</keyword>
<keyword evidence="14" id="KW-1185">Reference proteome</keyword>
<dbReference type="InterPro" id="IPR036890">
    <property type="entry name" value="HATPase_C_sf"/>
</dbReference>
<dbReference type="CDD" id="cd16917">
    <property type="entry name" value="HATPase_UhpB-NarQ-NarX-like"/>
    <property type="match status" value="1"/>
</dbReference>
<protein>
    <recommendedName>
        <fullName evidence="2">histidine kinase</fullName>
        <ecNumber evidence="2">2.7.13.3</ecNumber>
    </recommendedName>
</protein>
<evidence type="ECO:0000256" key="3">
    <source>
        <dbReference type="ARBA" id="ARBA00022553"/>
    </source>
</evidence>
<evidence type="ECO:0000259" key="11">
    <source>
        <dbReference type="Pfam" id="PF02518"/>
    </source>
</evidence>
<organism evidence="13 14">
    <name type="scientific">Sphaerisporangium dianthi</name>
    <dbReference type="NCBI Taxonomy" id="1436120"/>
    <lineage>
        <taxon>Bacteria</taxon>
        <taxon>Bacillati</taxon>
        <taxon>Actinomycetota</taxon>
        <taxon>Actinomycetes</taxon>
        <taxon>Streptosporangiales</taxon>
        <taxon>Streptosporangiaceae</taxon>
        <taxon>Sphaerisporangium</taxon>
    </lineage>
</organism>
<keyword evidence="8" id="KW-0902">Two-component regulatory system</keyword>
<evidence type="ECO:0000256" key="4">
    <source>
        <dbReference type="ARBA" id="ARBA00022679"/>
    </source>
</evidence>
<evidence type="ECO:0000256" key="9">
    <source>
        <dbReference type="SAM" id="MobiDB-lite"/>
    </source>
</evidence>
<evidence type="ECO:0000256" key="10">
    <source>
        <dbReference type="SAM" id="Phobius"/>
    </source>
</evidence>
<feature type="region of interest" description="Disordered" evidence="9">
    <location>
        <begin position="160"/>
        <end position="179"/>
    </location>
</feature>
<comment type="caution">
    <text evidence="13">The sequence shown here is derived from an EMBL/GenBank/DDBJ whole genome shotgun (WGS) entry which is preliminary data.</text>
</comment>
<gene>
    <name evidence="13" type="ORF">ACFO60_27525</name>
</gene>
<dbReference type="PANTHER" id="PTHR24421">
    <property type="entry name" value="NITRATE/NITRITE SENSOR PROTEIN NARX-RELATED"/>
    <property type="match status" value="1"/>
</dbReference>
<keyword evidence="10" id="KW-0472">Membrane</keyword>
<keyword evidence="6 13" id="KW-0418">Kinase</keyword>
<dbReference type="Pfam" id="PF02518">
    <property type="entry name" value="HATPase_c"/>
    <property type="match status" value="1"/>
</dbReference>
<evidence type="ECO:0000256" key="8">
    <source>
        <dbReference type="ARBA" id="ARBA00023012"/>
    </source>
</evidence>
<feature type="transmembrane region" description="Helical" evidence="10">
    <location>
        <begin position="110"/>
        <end position="129"/>
    </location>
</feature>
<dbReference type="PANTHER" id="PTHR24421:SF10">
    <property type="entry name" value="NITRATE_NITRITE SENSOR PROTEIN NARQ"/>
    <property type="match status" value="1"/>
</dbReference>
<name>A0ABV9CPY1_9ACTN</name>
<evidence type="ECO:0000256" key="2">
    <source>
        <dbReference type="ARBA" id="ARBA00012438"/>
    </source>
</evidence>
<dbReference type="Pfam" id="PF07730">
    <property type="entry name" value="HisKA_3"/>
    <property type="match status" value="1"/>
</dbReference>
<dbReference type="EC" id="2.7.13.3" evidence="2"/>
<dbReference type="Proteomes" id="UP001596004">
    <property type="component" value="Unassembled WGS sequence"/>
</dbReference>
<evidence type="ECO:0000259" key="12">
    <source>
        <dbReference type="Pfam" id="PF07730"/>
    </source>
</evidence>
<keyword evidence="7" id="KW-0067">ATP-binding</keyword>
<evidence type="ECO:0000256" key="6">
    <source>
        <dbReference type="ARBA" id="ARBA00022777"/>
    </source>
</evidence>
<feature type="domain" description="Signal transduction histidine kinase subgroup 3 dimerisation and phosphoacceptor" evidence="12">
    <location>
        <begin position="180"/>
        <end position="245"/>
    </location>
</feature>